<dbReference type="GO" id="GO:0003677">
    <property type="term" value="F:DNA binding"/>
    <property type="evidence" value="ECO:0007669"/>
    <property type="project" value="UniProtKB-KW"/>
</dbReference>
<name>A0A6B0GM19_9EURY</name>
<dbReference type="InterPro" id="IPR036390">
    <property type="entry name" value="WH_DNA-bd_sf"/>
</dbReference>
<sequence length="248" mass="26858">MPDYPVGAVRTNLRIVAALSSRTDAGVTELATELDLSKGSVHNHLTTLERLGVVVAEDGRYRLGLRLLDVGMQVRDGMELYQTARSPLAELASSTNESTALVVAEHGDAVYADVCDAARNDRRVRLGTRLPLHTTAAGKAVLAQYSLDEVEAYVETDGLQRRTNRTITDAASLRDELRTITDRRLAYDRGEAFTGMRAVAAPVRLPDHPPAAISVLGPGERFSGKRLEEDLPGLVISAANQIELTLTD</sequence>
<organism evidence="6 7">
    <name type="scientific">Halomarina oriensis</name>
    <dbReference type="NCBI Taxonomy" id="671145"/>
    <lineage>
        <taxon>Archaea</taxon>
        <taxon>Methanobacteriati</taxon>
        <taxon>Methanobacteriota</taxon>
        <taxon>Stenosarchaea group</taxon>
        <taxon>Halobacteria</taxon>
        <taxon>Halobacteriales</taxon>
        <taxon>Natronomonadaceae</taxon>
        <taxon>Halomarina</taxon>
    </lineage>
</organism>
<gene>
    <name evidence="6" type="ORF">GQS65_08505</name>
</gene>
<keyword evidence="7" id="KW-1185">Reference proteome</keyword>
<dbReference type="AlphaFoldDB" id="A0A6B0GM19"/>
<dbReference type="PROSITE" id="PS51077">
    <property type="entry name" value="HTH_ICLR"/>
    <property type="match status" value="1"/>
</dbReference>
<dbReference type="Pfam" id="PF09339">
    <property type="entry name" value="HTH_IclR"/>
    <property type="match status" value="1"/>
</dbReference>
<dbReference type="InterPro" id="IPR014757">
    <property type="entry name" value="Tscrpt_reg_IclR_C"/>
</dbReference>
<dbReference type="PANTHER" id="PTHR30136:SF35">
    <property type="entry name" value="HTH-TYPE TRANSCRIPTIONAL REGULATOR RV1719"/>
    <property type="match status" value="1"/>
</dbReference>
<dbReference type="PANTHER" id="PTHR30136">
    <property type="entry name" value="HELIX-TURN-HELIX TRANSCRIPTIONAL REGULATOR, ICLR FAMILY"/>
    <property type="match status" value="1"/>
</dbReference>
<dbReference type="InterPro" id="IPR005471">
    <property type="entry name" value="Tscrpt_reg_IclR_N"/>
</dbReference>
<evidence type="ECO:0000256" key="2">
    <source>
        <dbReference type="ARBA" id="ARBA00023125"/>
    </source>
</evidence>
<evidence type="ECO:0000259" key="4">
    <source>
        <dbReference type="PROSITE" id="PS51077"/>
    </source>
</evidence>
<keyword evidence="1" id="KW-0805">Transcription regulation</keyword>
<comment type="caution">
    <text evidence="6">The sequence shown here is derived from an EMBL/GenBank/DDBJ whole genome shotgun (WGS) entry which is preliminary data.</text>
</comment>
<dbReference type="Pfam" id="PF01614">
    <property type="entry name" value="IclR_C"/>
    <property type="match status" value="1"/>
</dbReference>
<dbReference type="InterPro" id="IPR029016">
    <property type="entry name" value="GAF-like_dom_sf"/>
</dbReference>
<dbReference type="RefSeq" id="WP_158204205.1">
    <property type="nucleotide sequence ID" value="NZ_WSZK01000015.1"/>
</dbReference>
<dbReference type="Gene3D" id="3.30.450.40">
    <property type="match status" value="1"/>
</dbReference>
<evidence type="ECO:0000256" key="1">
    <source>
        <dbReference type="ARBA" id="ARBA00023015"/>
    </source>
</evidence>
<dbReference type="GO" id="GO:0003700">
    <property type="term" value="F:DNA-binding transcription factor activity"/>
    <property type="evidence" value="ECO:0007669"/>
    <property type="project" value="TreeGrafter"/>
</dbReference>
<dbReference type="GO" id="GO:0045892">
    <property type="term" value="P:negative regulation of DNA-templated transcription"/>
    <property type="evidence" value="ECO:0007669"/>
    <property type="project" value="TreeGrafter"/>
</dbReference>
<dbReference type="Proteomes" id="UP000451471">
    <property type="component" value="Unassembled WGS sequence"/>
</dbReference>
<evidence type="ECO:0000256" key="3">
    <source>
        <dbReference type="ARBA" id="ARBA00023163"/>
    </source>
</evidence>
<dbReference type="SUPFAM" id="SSF46785">
    <property type="entry name" value="Winged helix' DNA-binding domain"/>
    <property type="match status" value="1"/>
</dbReference>
<dbReference type="InterPro" id="IPR011991">
    <property type="entry name" value="ArsR-like_HTH"/>
</dbReference>
<feature type="domain" description="IclR-ED" evidence="5">
    <location>
        <begin position="66"/>
        <end position="248"/>
    </location>
</feature>
<dbReference type="InterPro" id="IPR050707">
    <property type="entry name" value="HTH_MetabolicPath_Reg"/>
</dbReference>
<dbReference type="SUPFAM" id="SSF55781">
    <property type="entry name" value="GAF domain-like"/>
    <property type="match status" value="1"/>
</dbReference>
<dbReference type="Gene3D" id="1.10.10.10">
    <property type="entry name" value="Winged helix-like DNA-binding domain superfamily/Winged helix DNA-binding domain"/>
    <property type="match status" value="1"/>
</dbReference>
<evidence type="ECO:0000313" key="6">
    <source>
        <dbReference type="EMBL" id="MWG34529.1"/>
    </source>
</evidence>
<dbReference type="CDD" id="cd00090">
    <property type="entry name" value="HTH_ARSR"/>
    <property type="match status" value="1"/>
</dbReference>
<accession>A0A6B0GM19</accession>
<reference evidence="6 7" key="1">
    <citation type="submission" date="2019-12" db="EMBL/GenBank/DDBJ databases">
        <title>Halocatena pleomorpha gen. nov. sp. nov., an extremely halophilic archaeon of family Halobacteriaceae isolated from saltpan soil.</title>
        <authorList>
            <person name="Pal Y."/>
            <person name="Verma A."/>
            <person name="Krishnamurthi S."/>
            <person name="Kumar P."/>
        </authorList>
    </citation>
    <scope>NUCLEOTIDE SEQUENCE [LARGE SCALE GENOMIC DNA]</scope>
    <source>
        <strain evidence="6 7">JCM 16495</strain>
    </source>
</reference>
<dbReference type="PROSITE" id="PS51078">
    <property type="entry name" value="ICLR_ED"/>
    <property type="match status" value="1"/>
</dbReference>
<dbReference type="OrthoDB" id="14763at2157"/>
<proteinExistence type="predicted"/>
<dbReference type="EMBL" id="WSZK01000015">
    <property type="protein sequence ID" value="MWG34529.1"/>
    <property type="molecule type" value="Genomic_DNA"/>
</dbReference>
<feature type="domain" description="HTH iclR-type" evidence="4">
    <location>
        <begin position="6"/>
        <end position="65"/>
    </location>
</feature>
<keyword evidence="2" id="KW-0238">DNA-binding</keyword>
<dbReference type="SMART" id="SM00346">
    <property type="entry name" value="HTH_ICLR"/>
    <property type="match status" value="1"/>
</dbReference>
<keyword evidence="3" id="KW-0804">Transcription</keyword>
<dbReference type="InterPro" id="IPR036388">
    <property type="entry name" value="WH-like_DNA-bd_sf"/>
</dbReference>
<protein>
    <submittedName>
        <fullName evidence="6">Helix-turn-helix domain-containing protein</fullName>
    </submittedName>
</protein>
<evidence type="ECO:0000259" key="5">
    <source>
        <dbReference type="PROSITE" id="PS51078"/>
    </source>
</evidence>
<evidence type="ECO:0000313" key="7">
    <source>
        <dbReference type="Proteomes" id="UP000451471"/>
    </source>
</evidence>